<dbReference type="PANTHER" id="PTHR43359:SF1">
    <property type="entry name" value="FORMATE HYDROGENLYASE SUBUNIT 4-RELATED"/>
    <property type="match status" value="1"/>
</dbReference>
<name>A0A1E3XF47_9BACT</name>
<proteinExistence type="predicted"/>
<sequence>MENLQFVIIIILSPLIQGVIKKLKANFQGRVGAGILQPYYDLAKLLKKEMVFSSVTSWIFKATPFIVFTSTIVAAMLIPVITTKSSFGIMGDVIALIYIFALGRFFLALAALDAGTAFGGEGSSREMVVSILVEPMLMLCIFTVALTAGSTNIARIAESQNYIVTPSHVLALVAFLIAIIADTGRIPVDNPDTHLELTMIHEGMILEYSGRYLALIEWSHYMKQMLLFTLAIDMFFPVGIAHNTGMSGLIISSGVYSLKMLFMVSFMAVIESTRAKLRFFQLPSLLGGSFVLAVLSLLTLLMIGK</sequence>
<dbReference type="Pfam" id="PF00146">
    <property type="entry name" value="NADHdh"/>
    <property type="match status" value="1"/>
</dbReference>
<dbReference type="PANTHER" id="PTHR43359">
    <property type="entry name" value="FORMATE HYDROGENLYASE SUBUNIT 4"/>
    <property type="match status" value="1"/>
</dbReference>
<comment type="subcellular location">
    <subcellularLocation>
        <location evidence="1">Membrane</location>
        <topology evidence="1">Multi-pass membrane protein</topology>
    </subcellularLocation>
</comment>
<evidence type="ECO:0000256" key="3">
    <source>
        <dbReference type="ARBA" id="ARBA00022989"/>
    </source>
</evidence>
<evidence type="ECO:0000256" key="1">
    <source>
        <dbReference type="ARBA" id="ARBA00004141"/>
    </source>
</evidence>
<feature type="transmembrane region" description="Helical" evidence="5">
    <location>
        <begin position="58"/>
        <end position="81"/>
    </location>
</feature>
<feature type="transmembrane region" description="Helical" evidence="5">
    <location>
        <begin position="161"/>
        <end position="181"/>
    </location>
</feature>
<dbReference type="EMBL" id="MAYW01000010">
    <property type="protein sequence ID" value="ODS34219.1"/>
    <property type="molecule type" value="Genomic_DNA"/>
</dbReference>
<evidence type="ECO:0000256" key="5">
    <source>
        <dbReference type="SAM" id="Phobius"/>
    </source>
</evidence>
<keyword evidence="4 5" id="KW-0472">Membrane</keyword>
<evidence type="ECO:0000256" key="4">
    <source>
        <dbReference type="ARBA" id="ARBA00023136"/>
    </source>
</evidence>
<keyword evidence="2 5" id="KW-0812">Transmembrane</keyword>
<keyword evidence="3 5" id="KW-1133">Transmembrane helix</keyword>
<dbReference type="InterPro" id="IPR052561">
    <property type="entry name" value="ComplexI_Subunit1"/>
</dbReference>
<feature type="transmembrane region" description="Helical" evidence="5">
    <location>
        <begin position="127"/>
        <end position="149"/>
    </location>
</feature>
<dbReference type="Proteomes" id="UP000094056">
    <property type="component" value="Unassembled WGS sequence"/>
</dbReference>
<accession>A0A1E3XF47</accession>
<dbReference type="PATRIC" id="fig|1872076.5.peg.684"/>
<dbReference type="GO" id="GO:0005886">
    <property type="term" value="C:plasma membrane"/>
    <property type="evidence" value="ECO:0007669"/>
    <property type="project" value="TreeGrafter"/>
</dbReference>
<dbReference type="AlphaFoldDB" id="A0A1E3XF47"/>
<organism evidence="6 7">
    <name type="scientific">Candidatus Scalindua rubra</name>
    <dbReference type="NCBI Taxonomy" id="1872076"/>
    <lineage>
        <taxon>Bacteria</taxon>
        <taxon>Pseudomonadati</taxon>
        <taxon>Planctomycetota</taxon>
        <taxon>Candidatus Brocadiia</taxon>
        <taxon>Candidatus Brocadiales</taxon>
        <taxon>Candidatus Scalinduaceae</taxon>
        <taxon>Candidatus Scalindua</taxon>
    </lineage>
</organism>
<feature type="transmembrane region" description="Helical" evidence="5">
    <location>
        <begin position="221"/>
        <end position="241"/>
    </location>
</feature>
<gene>
    <name evidence="6" type="primary">hycD</name>
    <name evidence="6" type="ORF">SCARUB_00593</name>
</gene>
<feature type="transmembrane region" description="Helical" evidence="5">
    <location>
        <begin position="248"/>
        <end position="270"/>
    </location>
</feature>
<protein>
    <submittedName>
        <fullName evidence="6">Membrane-bound (NiFe)-hydrogenase-3, subunit D</fullName>
    </submittedName>
</protein>
<reference evidence="6 7" key="1">
    <citation type="submission" date="2016-07" db="EMBL/GenBank/DDBJ databases">
        <title>Draft genome of Scalindua rubra, obtained from a brine-seawater interface in the Red Sea, sheds light on salt adaptation in anammox bacteria.</title>
        <authorList>
            <person name="Speth D.R."/>
            <person name="Lagkouvardos I."/>
            <person name="Wang Y."/>
            <person name="Qian P.-Y."/>
            <person name="Dutilh B.E."/>
            <person name="Jetten M.S."/>
        </authorList>
    </citation>
    <scope>NUCLEOTIDE SEQUENCE [LARGE SCALE GENOMIC DNA]</scope>
    <source>
        <strain evidence="6">BSI-1</strain>
    </source>
</reference>
<evidence type="ECO:0000256" key="2">
    <source>
        <dbReference type="ARBA" id="ARBA00022692"/>
    </source>
</evidence>
<feature type="transmembrane region" description="Helical" evidence="5">
    <location>
        <begin position="93"/>
        <end position="112"/>
    </location>
</feature>
<evidence type="ECO:0000313" key="7">
    <source>
        <dbReference type="Proteomes" id="UP000094056"/>
    </source>
</evidence>
<dbReference type="InterPro" id="IPR001694">
    <property type="entry name" value="NADH_UbQ_OxRdtase_su1/FPO"/>
</dbReference>
<evidence type="ECO:0000313" key="6">
    <source>
        <dbReference type="EMBL" id="ODS34219.1"/>
    </source>
</evidence>
<comment type="caution">
    <text evidence="6">The sequence shown here is derived from an EMBL/GenBank/DDBJ whole genome shotgun (WGS) entry which is preliminary data.</text>
</comment>
<feature type="transmembrane region" description="Helical" evidence="5">
    <location>
        <begin position="282"/>
        <end position="303"/>
    </location>
</feature>